<proteinExistence type="predicted"/>
<feature type="compositionally biased region" description="Low complexity" evidence="1">
    <location>
        <begin position="1115"/>
        <end position="1152"/>
    </location>
</feature>
<keyword evidence="3" id="KW-1185">Reference proteome</keyword>
<sequence length="1382" mass="151019">MVNHYSKCPNDMAVEADPGKTCATVTWDPPPEKTDHHRGGDPGDCFRVGSTEVRYEYEGAATWHWLTTVRPCQAFVTAVGVALEIGTTTGCLEACSWQKNHCWPGDCSQQVASNCVCRPGFKPIRDPHTNGRRCDLDTAPKMDTCLVKLDGRGDFPNPSFSGNTTKCGNQEDGIINVMPDQVNFTIQADQNTTLSDFPNYILNSTAGLIEIKVTVIVKSPKGNEVTFLEETMNSVPNCSQNIGEENPQDPRYPLHCKGTLNTPNLRLQDGESLCIDVEAISGGYYRLNTSRSRSYQKEHFQRLSTKQRICYLYDESKPVHCSSENVCNKTLLEPSSRLTRTRDIQVSVDGWIDPIPPGGQAAKIAMYKLEVHEVNTDGNILSVKDDALNNYTQEWNASDSLAGGPYDLRVQLPEDNPRLYVLLLEVHDNAGVHGNVGYARRLVLYDNSSSVKTDAAAALKVVSANGRGDLQKLKSETNENTDKKKSAVSYGQMSWSRDAGARSAPVEIPDVLNQTSCLQERVQDGETYNIWITATDIMGNQNEDSVQVSIDHTGPSVSIEGLRGRFGRDGLYVHNTTDLSSMLLLVRAADPHSGIKTLEWTLGTRDLSHDLGSGAIGVNRRNVTDCNGTADCYCPSVGPCEIEKYLFNFPSLVSNNTNDGQHHREYYITITATNHASFRSRKMIDILIDESPPTVGVVLEGLSDDDQAEMDFTSSDVVHVRWHGFLDHESGILLYRVVLADRCLTDEEMNAADNATDVEGNTAVVLKFPKEGMAIFSQYVVSVVAYNGAMQPSGVACSDGITFDSTPPALRNVSITHAHIGRAIECSQPNHPWLINANLTRAKLSPTKDCLDVCLSASPSADHLPFTSNFTLEEDLSTDLCLRLRKLTADDFILLPSDYLRLSWIGVDEESEMEEYHVGMGRDRTTASAPDLLPFTPTHGHHSYHARHSGLGHGAVFFIFLRALSKAGLQVNLTLGPVIIDVTPPVVTRQMTAEIDGQFLVVTWTNETFQDPEHPSGLDFDVTYRVGYEESFVTPFLTLPESSLSMCLKNDVTGCARYPISALQAHDTEEGRSFFFQLHVANAAGHVTTVNTSSVKLPAHFPPSHGVVADVVKSRSTLSTTSPPTTAATTQFSSPTSSAPTTSDDDNSTSAAETITDPTISPIAEKQQGLSRLPEFSKDVDLLLQREEICIAWSGFYHAEEVSIEVGVGTAPKKDDVVPFFTVADKFGPVCLNASNFPSYTKLFSVVKATSSGGTATFSSDGFLFLQRHDVNNKLMVFNGKACTADDVVGTHLLTPQSPLELNLTTTLQVLPGDTVFVKFSPFVEKVAFPEAVVIQTTLTGYQIVLKSADIKAVLPTLSPTPQLNCSSASKIPLFCSLPKVT</sequence>
<evidence type="ECO:0000256" key="1">
    <source>
        <dbReference type="SAM" id="MobiDB-lite"/>
    </source>
</evidence>
<dbReference type="EMBL" id="JACVVK020000090">
    <property type="protein sequence ID" value="KAK7493734.1"/>
    <property type="molecule type" value="Genomic_DNA"/>
</dbReference>
<dbReference type="Proteomes" id="UP001519460">
    <property type="component" value="Unassembled WGS sequence"/>
</dbReference>
<organism evidence="2 3">
    <name type="scientific">Batillaria attramentaria</name>
    <dbReference type="NCBI Taxonomy" id="370345"/>
    <lineage>
        <taxon>Eukaryota</taxon>
        <taxon>Metazoa</taxon>
        <taxon>Spiralia</taxon>
        <taxon>Lophotrochozoa</taxon>
        <taxon>Mollusca</taxon>
        <taxon>Gastropoda</taxon>
        <taxon>Caenogastropoda</taxon>
        <taxon>Sorbeoconcha</taxon>
        <taxon>Cerithioidea</taxon>
        <taxon>Batillariidae</taxon>
        <taxon>Batillaria</taxon>
    </lineage>
</organism>
<reference evidence="2 3" key="1">
    <citation type="journal article" date="2023" name="Sci. Data">
        <title>Genome assembly of the Korean intertidal mud-creeper Batillaria attramentaria.</title>
        <authorList>
            <person name="Patra A.K."/>
            <person name="Ho P.T."/>
            <person name="Jun S."/>
            <person name="Lee S.J."/>
            <person name="Kim Y."/>
            <person name="Won Y.J."/>
        </authorList>
    </citation>
    <scope>NUCLEOTIDE SEQUENCE [LARGE SCALE GENOMIC DNA]</scope>
    <source>
        <strain evidence="2">Wonlab-2016</strain>
    </source>
</reference>
<feature type="region of interest" description="Disordered" evidence="1">
    <location>
        <begin position="1115"/>
        <end position="1167"/>
    </location>
</feature>
<dbReference type="PANTHER" id="PTHR16897:SF2">
    <property type="entry name" value="OS03G0226600 PROTEIN"/>
    <property type="match status" value="1"/>
</dbReference>
<evidence type="ECO:0000313" key="2">
    <source>
        <dbReference type="EMBL" id="KAK7493734.1"/>
    </source>
</evidence>
<dbReference type="PANTHER" id="PTHR16897">
    <property type="entry name" value="OS10G0105400 PROTEIN"/>
    <property type="match status" value="1"/>
</dbReference>
<name>A0ABD0L3L6_9CAEN</name>
<accession>A0ABD0L3L6</accession>
<evidence type="ECO:0000313" key="3">
    <source>
        <dbReference type="Proteomes" id="UP001519460"/>
    </source>
</evidence>
<comment type="caution">
    <text evidence="2">The sequence shown here is derived from an EMBL/GenBank/DDBJ whole genome shotgun (WGS) entry which is preliminary data.</text>
</comment>
<protein>
    <submittedName>
        <fullName evidence="2">Uncharacterized protein</fullName>
    </submittedName>
</protein>
<gene>
    <name evidence="2" type="ORF">BaRGS_00015063</name>
</gene>